<keyword evidence="6 9" id="KW-0378">Hydrolase</keyword>
<protein>
    <recommendedName>
        <fullName evidence="9">Aminopeptidase</fullName>
        <ecNumber evidence="9">3.4.11.-</ecNumber>
    </recommendedName>
</protein>
<evidence type="ECO:0000259" key="11">
    <source>
        <dbReference type="Pfam" id="PF01433"/>
    </source>
</evidence>
<evidence type="ECO:0000256" key="7">
    <source>
        <dbReference type="ARBA" id="ARBA00022833"/>
    </source>
</evidence>
<dbReference type="InterPro" id="IPR034016">
    <property type="entry name" value="M1_APN-typ"/>
</dbReference>
<feature type="domain" description="ERAP1-like C-terminal" evidence="12">
    <location>
        <begin position="533"/>
        <end position="830"/>
    </location>
</feature>
<dbReference type="InterPro" id="IPR024571">
    <property type="entry name" value="ERAP1-like_C_dom"/>
</dbReference>
<dbReference type="Pfam" id="PF01433">
    <property type="entry name" value="Peptidase_M1"/>
    <property type="match status" value="1"/>
</dbReference>
<keyword evidence="10" id="KW-0732">Signal</keyword>
<comment type="caution">
    <text evidence="14">The sequence shown here is derived from an EMBL/GenBank/DDBJ whole genome shotgun (WGS) entry which is preliminary data.</text>
</comment>
<sequence>MAPLVLLAVSVSSPALAAGQLPKTVVPVAYDITITPDAQAMTFTGTETATVDVRQATRSITLNAAELAVTAATFDGRPARYTLDSAKQELTVALPAAASVGRHTLTFAWKGKINTSAAGMFAIDYANPDGKPARLLVTQFEAPDARRFAPMWDEPGLKAKFTLSAVSPAGQTAFSNMPATKITKRADGSQLYNFGQTPIMSSYLLFLGMGDVERHTIAAGKTEIGVITRRGVGAQSGYALDASKRLLSFYNDYFGTPYPLPKMDMIGGPGSSQFFGAMENWGAIFYFENELLFDPARASESQKQRIYTVIAHEMAHQWFGDLVTMAWWDDLWLNEGFASWMEGKATDALNPQWNAAAALVGSEREGGMAQDAVASTHPVIRKLETVDEIGQAFDSITYQKGQAVIGMVEAYVGADAFRTGVRNYMAKYKYSNTVTDQLWSEIGAAAGKPVAEIAHDFTLQGGVPLITVHGTRCAGGSTSAVLSQGRFGLDAASKAPTTWRVPVTMAVLGGGEGDAIVRGAGGTTLTAKGCGTVIVNRGKAGYYRVQYDAPGHDAIVRDFTRLALADQLGTLGDDLALALSGDQDLSRYLALQAAVPADADPLVWNMISGQIGGLAGVFNDTPLEAGIDARSRAILRPVLDKIGIVPVTGENPLVSTLRESLIGRLGAAGDPAVAQAARAYVAKLSSDPTAIPPGIRLAILRVYAANATPAEWDALLALTRAEQNPVVKNGYVTLLGNAKDPALAQRAIDLVKTEEFSAPQRASLLRAIANRHPDAAFDFAAANVKMVDTFNEQSSRPRYIVGLAAGSNDAGMPAKIRAFAAAHLAAPSREGATRTINAVEVRKATMERLRPAVLRWTGG</sequence>
<comment type="catalytic activity">
    <reaction evidence="1">
        <text>Release of an N-terminal amino acid, Xaa-|-Yaa- from a peptide, amide or arylamide. Xaa is preferably Ala, but may be most amino acids including Pro (slow action). When a terminal hydrophobic residue is followed by a prolyl residue, the two may be released as an intact Xaa-Pro dipeptide.</text>
        <dbReference type="EC" id="3.4.11.2"/>
    </reaction>
</comment>
<evidence type="ECO:0000256" key="5">
    <source>
        <dbReference type="ARBA" id="ARBA00022723"/>
    </source>
</evidence>
<dbReference type="PRINTS" id="PR00756">
    <property type="entry name" value="ALADIPTASE"/>
</dbReference>
<dbReference type="Gene3D" id="1.10.390.10">
    <property type="entry name" value="Neutral Protease Domain 2"/>
    <property type="match status" value="1"/>
</dbReference>
<feature type="domain" description="Peptidase M1 membrane alanine aminopeptidase" evidence="11">
    <location>
        <begin position="238"/>
        <end position="456"/>
    </location>
</feature>
<feature type="signal peptide" evidence="10">
    <location>
        <begin position="1"/>
        <end position="17"/>
    </location>
</feature>
<keyword evidence="4 9" id="KW-0645">Protease</keyword>
<feature type="domain" description="Aminopeptidase N-like N-terminal" evidence="13">
    <location>
        <begin position="26"/>
        <end position="204"/>
    </location>
</feature>
<dbReference type="Proteomes" id="UP001404104">
    <property type="component" value="Unassembled WGS sequence"/>
</dbReference>
<organism evidence="14 15">
    <name type="scientific">Sphingomonas qilianensis</name>
    <dbReference type="NCBI Taxonomy" id="1736690"/>
    <lineage>
        <taxon>Bacteria</taxon>
        <taxon>Pseudomonadati</taxon>
        <taxon>Pseudomonadota</taxon>
        <taxon>Alphaproteobacteria</taxon>
        <taxon>Sphingomonadales</taxon>
        <taxon>Sphingomonadaceae</taxon>
        <taxon>Sphingomonas</taxon>
    </lineage>
</organism>
<dbReference type="SUPFAM" id="SSF55486">
    <property type="entry name" value="Metalloproteases ('zincins'), catalytic domain"/>
    <property type="match status" value="1"/>
</dbReference>
<comment type="similarity">
    <text evidence="2 9">Belongs to the peptidase M1 family.</text>
</comment>
<gene>
    <name evidence="14" type="ORF">ABC969_06705</name>
</gene>
<dbReference type="GO" id="GO:0016787">
    <property type="term" value="F:hydrolase activity"/>
    <property type="evidence" value="ECO:0007669"/>
    <property type="project" value="UniProtKB-KW"/>
</dbReference>
<dbReference type="Pfam" id="PF17900">
    <property type="entry name" value="Peptidase_M1_N"/>
    <property type="match status" value="1"/>
</dbReference>
<dbReference type="Gene3D" id="2.60.40.1910">
    <property type="match status" value="1"/>
</dbReference>
<dbReference type="InterPro" id="IPR014782">
    <property type="entry name" value="Peptidase_M1_dom"/>
</dbReference>
<name>A0ABU9XQM2_9SPHN</name>
<evidence type="ECO:0000256" key="8">
    <source>
        <dbReference type="ARBA" id="ARBA00023049"/>
    </source>
</evidence>
<evidence type="ECO:0000256" key="10">
    <source>
        <dbReference type="SAM" id="SignalP"/>
    </source>
</evidence>
<keyword evidence="7 9" id="KW-0862">Zinc</keyword>
<dbReference type="EC" id="3.4.11.-" evidence="9"/>
<comment type="cofactor">
    <cofactor evidence="9">
        <name>Zn(2+)</name>
        <dbReference type="ChEBI" id="CHEBI:29105"/>
    </cofactor>
    <text evidence="9">Binds 1 zinc ion per subunit.</text>
</comment>
<evidence type="ECO:0000259" key="13">
    <source>
        <dbReference type="Pfam" id="PF17900"/>
    </source>
</evidence>
<evidence type="ECO:0000313" key="15">
    <source>
        <dbReference type="Proteomes" id="UP001404104"/>
    </source>
</evidence>
<dbReference type="Pfam" id="PF11838">
    <property type="entry name" value="ERAP1_C"/>
    <property type="match status" value="1"/>
</dbReference>
<keyword evidence="8 9" id="KW-0482">Metalloprotease</keyword>
<dbReference type="EMBL" id="JBDIMF010000002">
    <property type="protein sequence ID" value="MEN2786111.1"/>
    <property type="molecule type" value="Genomic_DNA"/>
</dbReference>
<dbReference type="InterPro" id="IPR045357">
    <property type="entry name" value="Aminopeptidase_N-like_N"/>
</dbReference>
<keyword evidence="15" id="KW-1185">Reference proteome</keyword>
<reference evidence="14 15" key="1">
    <citation type="submission" date="2024-05" db="EMBL/GenBank/DDBJ databases">
        <authorList>
            <person name="Liu Q."/>
            <person name="Xin Y.-H."/>
        </authorList>
    </citation>
    <scope>NUCLEOTIDE SEQUENCE [LARGE SCALE GENOMIC DNA]</scope>
    <source>
        <strain evidence="14 15">CGMCC 1.15349</strain>
    </source>
</reference>
<dbReference type="InterPro" id="IPR001930">
    <property type="entry name" value="Peptidase_M1"/>
</dbReference>
<feature type="chain" id="PRO_5046435183" description="Aminopeptidase" evidence="10">
    <location>
        <begin position="18"/>
        <end position="859"/>
    </location>
</feature>
<evidence type="ECO:0000256" key="4">
    <source>
        <dbReference type="ARBA" id="ARBA00022670"/>
    </source>
</evidence>
<evidence type="ECO:0000256" key="1">
    <source>
        <dbReference type="ARBA" id="ARBA00000098"/>
    </source>
</evidence>
<keyword evidence="5 9" id="KW-0479">Metal-binding</keyword>
<dbReference type="PANTHER" id="PTHR11533">
    <property type="entry name" value="PROTEASE M1 ZINC METALLOPROTEASE"/>
    <property type="match status" value="1"/>
</dbReference>
<evidence type="ECO:0000313" key="14">
    <source>
        <dbReference type="EMBL" id="MEN2786111.1"/>
    </source>
</evidence>
<evidence type="ECO:0000256" key="2">
    <source>
        <dbReference type="ARBA" id="ARBA00010136"/>
    </source>
</evidence>
<dbReference type="PANTHER" id="PTHR11533:SF174">
    <property type="entry name" value="PUROMYCIN-SENSITIVE AMINOPEPTIDASE-RELATED"/>
    <property type="match status" value="1"/>
</dbReference>
<evidence type="ECO:0000256" key="6">
    <source>
        <dbReference type="ARBA" id="ARBA00022801"/>
    </source>
</evidence>
<accession>A0ABU9XQM2</accession>
<dbReference type="InterPro" id="IPR027268">
    <property type="entry name" value="Peptidase_M4/M1_CTD_sf"/>
</dbReference>
<dbReference type="Gene3D" id="1.25.50.20">
    <property type="match status" value="1"/>
</dbReference>
<dbReference type="InterPro" id="IPR042097">
    <property type="entry name" value="Aminopeptidase_N-like_N_sf"/>
</dbReference>
<evidence type="ECO:0000256" key="9">
    <source>
        <dbReference type="RuleBase" id="RU364040"/>
    </source>
</evidence>
<dbReference type="InterPro" id="IPR050344">
    <property type="entry name" value="Peptidase_M1_aminopeptidases"/>
</dbReference>
<evidence type="ECO:0000256" key="3">
    <source>
        <dbReference type="ARBA" id="ARBA00022438"/>
    </source>
</evidence>
<dbReference type="RefSeq" id="WP_345864296.1">
    <property type="nucleotide sequence ID" value="NZ_JBDIMF010000002.1"/>
</dbReference>
<dbReference type="Gene3D" id="2.60.40.1730">
    <property type="entry name" value="tricorn interacting facor f3 domain"/>
    <property type="match status" value="1"/>
</dbReference>
<dbReference type="SUPFAM" id="SSF63737">
    <property type="entry name" value="Leukotriene A4 hydrolase N-terminal domain"/>
    <property type="match status" value="1"/>
</dbReference>
<dbReference type="CDD" id="cd09601">
    <property type="entry name" value="M1_APN-Q_like"/>
    <property type="match status" value="1"/>
</dbReference>
<keyword evidence="3 9" id="KW-0031">Aminopeptidase</keyword>
<evidence type="ECO:0000259" key="12">
    <source>
        <dbReference type="Pfam" id="PF11838"/>
    </source>
</evidence>
<proteinExistence type="inferred from homology"/>